<dbReference type="EMBL" id="QKYT01000125">
    <property type="protein sequence ID" value="RIA92492.1"/>
    <property type="molecule type" value="Genomic_DNA"/>
</dbReference>
<feature type="region of interest" description="Disordered" evidence="1">
    <location>
        <begin position="23"/>
        <end position="107"/>
    </location>
</feature>
<organism evidence="2 3">
    <name type="scientific">Glomus cerebriforme</name>
    <dbReference type="NCBI Taxonomy" id="658196"/>
    <lineage>
        <taxon>Eukaryota</taxon>
        <taxon>Fungi</taxon>
        <taxon>Fungi incertae sedis</taxon>
        <taxon>Mucoromycota</taxon>
        <taxon>Glomeromycotina</taxon>
        <taxon>Glomeromycetes</taxon>
        <taxon>Glomerales</taxon>
        <taxon>Glomeraceae</taxon>
        <taxon>Glomus</taxon>
    </lineage>
</organism>
<dbReference type="PANTHER" id="PTHR22684:SF0">
    <property type="entry name" value="RIBOSOME QUALITY CONTROL COMPLEX SUBUNIT TCF25"/>
    <property type="match status" value="1"/>
</dbReference>
<name>A0A397T3U4_9GLOM</name>
<feature type="compositionally biased region" description="Acidic residues" evidence="1">
    <location>
        <begin position="681"/>
        <end position="690"/>
    </location>
</feature>
<dbReference type="STRING" id="658196.A0A397T3U4"/>
<dbReference type="Proteomes" id="UP000265703">
    <property type="component" value="Unassembled WGS sequence"/>
</dbReference>
<evidence type="ECO:0000313" key="3">
    <source>
        <dbReference type="Proteomes" id="UP000265703"/>
    </source>
</evidence>
<feature type="region of interest" description="Disordered" evidence="1">
    <location>
        <begin position="651"/>
        <end position="690"/>
    </location>
</feature>
<protein>
    <submittedName>
        <fullName evidence="2">Transcriptional repressor TCF25-domain-containing protein</fullName>
    </submittedName>
</protein>
<dbReference type="Pfam" id="PF04910">
    <property type="entry name" value="Tcf25"/>
    <property type="match status" value="1"/>
</dbReference>
<reference evidence="2 3" key="1">
    <citation type="submission" date="2018-06" db="EMBL/GenBank/DDBJ databases">
        <title>Comparative genomics reveals the genomic features of Rhizophagus irregularis, R. cerebriforme, R. diaphanum and Gigaspora rosea, and their symbiotic lifestyle signature.</title>
        <authorList>
            <person name="Morin E."/>
            <person name="San Clemente H."/>
            <person name="Chen E.C.H."/>
            <person name="De La Providencia I."/>
            <person name="Hainaut M."/>
            <person name="Kuo A."/>
            <person name="Kohler A."/>
            <person name="Murat C."/>
            <person name="Tang N."/>
            <person name="Roy S."/>
            <person name="Loubradou J."/>
            <person name="Henrissat B."/>
            <person name="Grigoriev I.V."/>
            <person name="Corradi N."/>
            <person name="Roux C."/>
            <person name="Martin F.M."/>
        </authorList>
    </citation>
    <scope>NUCLEOTIDE SEQUENCE [LARGE SCALE GENOMIC DNA]</scope>
    <source>
        <strain evidence="2 3">DAOM 227022</strain>
    </source>
</reference>
<proteinExistence type="predicted"/>
<comment type="caution">
    <text evidence="2">The sequence shown here is derived from an EMBL/GenBank/DDBJ whole genome shotgun (WGS) entry which is preliminary data.</text>
</comment>
<evidence type="ECO:0000313" key="2">
    <source>
        <dbReference type="EMBL" id="RIA92492.1"/>
    </source>
</evidence>
<dbReference type="AlphaFoldDB" id="A0A397T3U4"/>
<keyword evidence="3" id="KW-1185">Reference proteome</keyword>
<evidence type="ECO:0000256" key="1">
    <source>
        <dbReference type="SAM" id="MobiDB-lite"/>
    </source>
</evidence>
<accession>A0A397T3U4</accession>
<dbReference type="OrthoDB" id="205993at2759"/>
<feature type="compositionally biased region" description="Basic residues" evidence="1">
    <location>
        <begin position="78"/>
        <end position="89"/>
    </location>
</feature>
<sequence>MSGRAFRKAINKEYDLLAERINVEDSNDSEDIDQTPPNSNLFDLLNEADDVENHNSDENVDELEINKQNLEPSLKIASSRKKKKKKNKKNTPVEKPTLELERKTRTGKKVEEMSDVELETLIREINDKFGNLSTAQQGDDNLNEESQSPSSISSNSFLIVDTRLLDADGEMRRMFSSGVVDREIRSRNYARTIKRTLLAKPRQSWPPILKFGLRMELLKENDGIYHFKFIHSQQYQTVQLDFLQRIATHDPNAIISLLHENPYHIDSLLQMSDVYKMSGDHTMASELIERALYAFEKSFHIKFNITKGTSRMDYRHFENRAFFLGLLRHIQSLSRRGCWQTSFEFSKLLLSLDPSNDPLSVLSFIDYLGLKAHQYSYVLSLTNEWTLHKLQDWPNFAYSAAIAQFQLESREENNSQTHKISTAMLEKAILYFPSVILLLSEKCDIQLESHVTESSFIQEVPSSNYLNLLIDHYVDQISPLWTQPELINWLQTVLLNVVVKLQIPDYKASLSNEDFTKALLYGKNLRENSFNEQIPLNLSRYIVVSENSKFLAYLPEVTSRDINLHDPLPPPDGVSPYDAYSESSSTDWENILAVDLRRFLGGVPVGVINANVQMIAERIHQIADTANLQAAAERLIEVLRGAGAYDNDEMQQLPNENQELPMPGGFPQDNSSQAQDRFDTDNDDEHDTQE</sequence>
<gene>
    <name evidence="2" type="ORF">C1645_820630</name>
</gene>
<dbReference type="GO" id="GO:1990112">
    <property type="term" value="C:RQC complex"/>
    <property type="evidence" value="ECO:0007669"/>
    <property type="project" value="TreeGrafter"/>
</dbReference>
<feature type="region of interest" description="Disordered" evidence="1">
    <location>
        <begin position="132"/>
        <end position="153"/>
    </location>
</feature>
<feature type="compositionally biased region" description="Basic and acidic residues" evidence="1">
    <location>
        <begin position="96"/>
        <end position="107"/>
    </location>
</feature>
<dbReference type="InterPro" id="IPR006994">
    <property type="entry name" value="TCF25/Rqc1"/>
</dbReference>
<dbReference type="PANTHER" id="PTHR22684">
    <property type="entry name" value="NULP1-RELATED"/>
    <property type="match status" value="1"/>
</dbReference>